<dbReference type="Pfam" id="PF01148">
    <property type="entry name" value="CTP_transf_1"/>
    <property type="match status" value="1"/>
</dbReference>
<feature type="transmembrane region" description="Helical" evidence="1">
    <location>
        <begin position="94"/>
        <end position="113"/>
    </location>
</feature>
<feature type="transmembrane region" description="Helical" evidence="1">
    <location>
        <begin position="249"/>
        <end position="272"/>
    </location>
</feature>
<gene>
    <name evidence="2" type="primary">cdsA</name>
    <name evidence="2" type="ORF">GCM10011358_21520</name>
</gene>
<dbReference type="RefSeq" id="WP_188527655.1">
    <property type="nucleotide sequence ID" value="NZ_BMGI01000003.1"/>
</dbReference>
<keyword evidence="3" id="KW-1185">Reference proteome</keyword>
<dbReference type="PANTHER" id="PTHR43535:SF1">
    <property type="entry name" value="PHOSPHATIDATE CYTIDYLYLTRANSFERASE"/>
    <property type="match status" value="1"/>
</dbReference>
<feature type="transmembrane region" description="Helical" evidence="1">
    <location>
        <begin position="50"/>
        <end position="82"/>
    </location>
</feature>
<organism evidence="2 3">
    <name type="scientific">Sinisalibacter lacisalsi</name>
    <dbReference type="NCBI Taxonomy" id="1526570"/>
    <lineage>
        <taxon>Bacteria</taxon>
        <taxon>Pseudomonadati</taxon>
        <taxon>Pseudomonadota</taxon>
        <taxon>Alphaproteobacteria</taxon>
        <taxon>Rhodobacterales</taxon>
        <taxon>Roseobacteraceae</taxon>
        <taxon>Sinisalibacter</taxon>
    </lineage>
</organism>
<proteinExistence type="predicted"/>
<dbReference type="Proteomes" id="UP000617355">
    <property type="component" value="Unassembled WGS sequence"/>
</dbReference>
<dbReference type="EMBL" id="BMGI01000003">
    <property type="protein sequence ID" value="GGD37448.1"/>
    <property type="molecule type" value="Genomic_DNA"/>
</dbReference>
<accession>A0ABQ1QMY3</accession>
<keyword evidence="2" id="KW-0548">Nucleotidyltransferase</keyword>
<name>A0ABQ1QMY3_9RHOB</name>
<sequence>MSAPAEFAQLFTGLVLALLGATLVAAALRRWWRTAGPENIIIETVFARINAWWAMVVLLSLAALFGRIGVVVLFAFISFAALREFLTLTAKRRADHWVLMFSFFLALPLQYLLVATGGIGLMTIFIPVYAFLFLPVLAAVRGDTAGFLTRIAETQWGLMLCIFAASHAPALLWLDIPGYDGKEILLIAWLVIVVQGADMAHFITPRLMGRTRIAPGVPHSRTWEGFIGALGSGAVLGTVLAWITPFAPWQAAIMALVVALLGYGGGMVMAAIKRDKGVVDWGHLIPGQGGFIDRLDSVVFSAPLFFHLVRYFWAAG</sequence>
<feature type="transmembrane region" description="Helical" evidence="1">
    <location>
        <begin position="186"/>
        <end position="204"/>
    </location>
</feature>
<evidence type="ECO:0000256" key="1">
    <source>
        <dbReference type="SAM" id="Phobius"/>
    </source>
</evidence>
<evidence type="ECO:0000313" key="2">
    <source>
        <dbReference type="EMBL" id="GGD37448.1"/>
    </source>
</evidence>
<dbReference type="PANTHER" id="PTHR43535">
    <property type="entry name" value="PHOSPHATIDATE CYTIDYLYLTRANSFERASE"/>
    <property type="match status" value="1"/>
</dbReference>
<dbReference type="GO" id="GO:0016779">
    <property type="term" value="F:nucleotidyltransferase activity"/>
    <property type="evidence" value="ECO:0007669"/>
    <property type="project" value="UniProtKB-KW"/>
</dbReference>
<keyword evidence="1" id="KW-1133">Transmembrane helix</keyword>
<keyword evidence="2" id="KW-0808">Transferase</keyword>
<keyword evidence="1" id="KW-0812">Transmembrane</keyword>
<feature type="transmembrane region" description="Helical" evidence="1">
    <location>
        <begin position="225"/>
        <end position="243"/>
    </location>
</feature>
<comment type="caution">
    <text evidence="2">The sequence shown here is derived from an EMBL/GenBank/DDBJ whole genome shotgun (WGS) entry which is preliminary data.</text>
</comment>
<feature type="transmembrane region" description="Helical" evidence="1">
    <location>
        <begin position="119"/>
        <end position="140"/>
    </location>
</feature>
<protein>
    <submittedName>
        <fullName evidence="2">Phosphatidate cytidylyltransferase</fullName>
    </submittedName>
</protein>
<reference evidence="3" key="1">
    <citation type="journal article" date="2019" name="Int. J. Syst. Evol. Microbiol.">
        <title>The Global Catalogue of Microorganisms (GCM) 10K type strain sequencing project: providing services to taxonomists for standard genome sequencing and annotation.</title>
        <authorList>
            <consortium name="The Broad Institute Genomics Platform"/>
            <consortium name="The Broad Institute Genome Sequencing Center for Infectious Disease"/>
            <person name="Wu L."/>
            <person name="Ma J."/>
        </authorList>
    </citation>
    <scope>NUCLEOTIDE SEQUENCE [LARGE SCALE GENOMIC DNA]</scope>
    <source>
        <strain evidence="3">CGMCC 1.12922</strain>
    </source>
</reference>
<feature type="transmembrane region" description="Helical" evidence="1">
    <location>
        <begin position="156"/>
        <end position="174"/>
    </location>
</feature>
<evidence type="ECO:0000313" key="3">
    <source>
        <dbReference type="Proteomes" id="UP000617355"/>
    </source>
</evidence>
<keyword evidence="1" id="KW-0472">Membrane</keyword>